<keyword evidence="3" id="KW-1185">Reference proteome</keyword>
<feature type="transmembrane region" description="Helical" evidence="1">
    <location>
        <begin position="139"/>
        <end position="157"/>
    </location>
</feature>
<feature type="transmembrane region" description="Helical" evidence="1">
    <location>
        <begin position="46"/>
        <end position="66"/>
    </location>
</feature>
<reference evidence="2 3" key="1">
    <citation type="submission" date="2022-04" db="EMBL/GenBank/DDBJ databases">
        <title>Human microbiome associated bacterial genomes.</title>
        <authorList>
            <person name="Sandstrom S."/>
            <person name="Salamzade R."/>
            <person name="Kalan L.R."/>
        </authorList>
    </citation>
    <scope>NUCLEOTIDE SEQUENCE [LARGE SCALE GENOMIC DNA]</scope>
    <source>
        <strain evidence="3">p3-SID1799</strain>
    </source>
</reference>
<keyword evidence="1" id="KW-0472">Membrane</keyword>
<accession>A0ABT2HW67</accession>
<gene>
    <name evidence="2" type="ORF">M3D15_04330</name>
</gene>
<sequence length="177" mass="18717">MTTSSNAEPVRTTTDADSLGVLGLQDVTPADAKEPAASRDGRADRIFTAAALLAGGFLTGAIATFLHRARFDAGFGPVWLGIVASLLVITLLAVGIRLYLRERIYVTSFAAGVIVAVVALAMLTFGHSAIILADLVSTIWAAGAPLLVSLIAAWPRLPERRERYSEHQSTISKEAQS</sequence>
<keyword evidence="1" id="KW-0812">Transmembrane</keyword>
<evidence type="ECO:0000256" key="1">
    <source>
        <dbReference type="SAM" id="Phobius"/>
    </source>
</evidence>
<comment type="caution">
    <text evidence="2">The sequence shown here is derived from an EMBL/GenBank/DDBJ whole genome shotgun (WGS) entry which is preliminary data.</text>
</comment>
<feature type="transmembrane region" description="Helical" evidence="1">
    <location>
        <begin position="109"/>
        <end position="133"/>
    </location>
</feature>
<keyword evidence="1" id="KW-1133">Transmembrane helix</keyword>
<dbReference type="EMBL" id="JALXSQ010000012">
    <property type="protein sequence ID" value="MCT2042561.1"/>
    <property type="molecule type" value="Genomic_DNA"/>
</dbReference>
<proteinExistence type="predicted"/>
<name>A0ABT2HW67_9MICO</name>
<evidence type="ECO:0000313" key="3">
    <source>
        <dbReference type="Proteomes" id="UP001525379"/>
    </source>
</evidence>
<dbReference type="RefSeq" id="WP_066078221.1">
    <property type="nucleotide sequence ID" value="NZ_JALXSQ010000012.1"/>
</dbReference>
<protein>
    <submittedName>
        <fullName evidence="2">Uncharacterized protein</fullName>
    </submittedName>
</protein>
<organism evidence="2 3">
    <name type="scientific">Pseudoclavibacter albus</name>
    <dbReference type="NCBI Taxonomy" id="272241"/>
    <lineage>
        <taxon>Bacteria</taxon>
        <taxon>Bacillati</taxon>
        <taxon>Actinomycetota</taxon>
        <taxon>Actinomycetes</taxon>
        <taxon>Micrococcales</taxon>
        <taxon>Microbacteriaceae</taxon>
        <taxon>Pseudoclavibacter</taxon>
    </lineage>
</organism>
<dbReference type="Proteomes" id="UP001525379">
    <property type="component" value="Unassembled WGS sequence"/>
</dbReference>
<feature type="transmembrane region" description="Helical" evidence="1">
    <location>
        <begin position="78"/>
        <end position="100"/>
    </location>
</feature>
<evidence type="ECO:0000313" key="2">
    <source>
        <dbReference type="EMBL" id="MCT2042561.1"/>
    </source>
</evidence>